<dbReference type="HOGENOM" id="CLU_2166256_0_0_4"/>
<evidence type="ECO:0000313" key="1">
    <source>
        <dbReference type="EMBL" id="AJK46204.1"/>
    </source>
</evidence>
<dbReference type="AlphaFoldDB" id="A0A0B6RVL3"/>
<reference evidence="1 2" key="2">
    <citation type="journal article" date="2016" name="Appl. Microbiol. Biotechnol.">
        <title>Mutations improving production and secretion of extracellular lipase by Burkholderia glumae PG1.</title>
        <authorList>
            <person name="Knapp A."/>
            <person name="Voget S."/>
            <person name="Gao R."/>
            <person name="Zaburannyi N."/>
            <person name="Krysciak D."/>
            <person name="Breuer M."/>
            <person name="Hauer B."/>
            <person name="Streit W.R."/>
            <person name="Muller R."/>
            <person name="Daniel R."/>
            <person name="Jaeger K.E."/>
        </authorList>
    </citation>
    <scope>NUCLEOTIDE SEQUENCE [LARGE SCALE GENOMIC DNA]</scope>
    <source>
        <strain evidence="1 2">PG1</strain>
    </source>
</reference>
<reference evidence="2" key="1">
    <citation type="submission" date="2011-03" db="EMBL/GenBank/DDBJ databases">
        <authorList>
            <person name="Voget S."/>
            <person name="Streit W.R."/>
            <person name="Jaeger K.E."/>
            <person name="Daniel R."/>
        </authorList>
    </citation>
    <scope>NUCLEOTIDE SEQUENCE [LARGE SCALE GENOMIC DNA]</scope>
    <source>
        <strain evidence="2">PG1</strain>
    </source>
</reference>
<gene>
    <name evidence="1" type="ORF">BGL_1c16950</name>
</gene>
<keyword evidence="2" id="KW-1185">Reference proteome</keyword>
<organism evidence="1 2">
    <name type="scientific">Burkholderia plantarii</name>
    <dbReference type="NCBI Taxonomy" id="41899"/>
    <lineage>
        <taxon>Bacteria</taxon>
        <taxon>Pseudomonadati</taxon>
        <taxon>Pseudomonadota</taxon>
        <taxon>Betaproteobacteria</taxon>
        <taxon>Burkholderiales</taxon>
        <taxon>Burkholderiaceae</taxon>
        <taxon>Burkholderia</taxon>
    </lineage>
</organism>
<evidence type="ECO:0000313" key="2">
    <source>
        <dbReference type="Proteomes" id="UP000031838"/>
    </source>
</evidence>
<accession>A0A0B6RVL3</accession>
<name>A0A0B6RVL3_BURPL</name>
<dbReference type="EMBL" id="CP002580">
    <property type="protein sequence ID" value="AJK46204.1"/>
    <property type="molecule type" value="Genomic_DNA"/>
</dbReference>
<protein>
    <submittedName>
        <fullName evidence="1">Uncharacterized protein</fullName>
    </submittedName>
</protein>
<dbReference type="RefSeq" id="WP_063931970.1">
    <property type="nucleotide sequence ID" value="NZ_CP002580.1"/>
</dbReference>
<dbReference type="KEGG" id="bgp:BGL_1c16950"/>
<proteinExistence type="predicted"/>
<sequence>MRPLTMLVEVPTGGVIRPRRFGKRHLIDERTKSIETRVFAVRRLLGGGSGTAQHVEVEAYIPERHRAGLSTCDPRWVAPGVLRTKAYLHSNYRTIERFFASGLSEWLDPERVANR</sequence>
<dbReference type="Proteomes" id="UP000031838">
    <property type="component" value="Chromosome 1"/>
</dbReference>